<evidence type="ECO:0000259" key="3">
    <source>
        <dbReference type="Pfam" id="PF01301"/>
    </source>
</evidence>
<sequence>MSTDLATALLPGLNRPAVIGEYPYYRAEPGRWAVNLRELRALGVDIVSCYLPWRFHETAPGAFDFTGATDPQRNITGLLDAAAEAGLAVLLKPGPFIHAEVQLGGLPDRLCEPGRAPYTALAGTTLTSQAKPLPSLFAPEIRQETAGWLRAVTDQVIGPRLAPAGPVVAVQLGNEGICGDAHLPITGQDGGPHARAAFAAWLTGQGLDAEARQAEHDLDRWSGDLRLLWSRWSGQAIADVWHWLAGLLPESVTKVVNVPLAPVAGDRPTVDAWAARSATIARCGYRVGHTEWVGNPSADPEAFRAHLLGIRLGRSDVLEANWGFTWTDKGFAEPRTPVFNALLALALGSSTVSVYTACATRSWGADIDMDADGLRAEGVDPALHEPPYCPGAPVTEDGAPGATAEGLRLLGAFLDRFGPDLLTSELHRDAVLGIDRALPEADAWVPEQDSALRQTAAAVQDLLARRGLLVDVRWLDGRPVTGALRAGPEGEGLVLRPGAVPPGAVAEYLASLLPEGAAEWANEGGRACVIRRTGPDAEFIAVFNPTDAADRVAGRVGGRACEITVPGGTAAVAVVTGSTLAGWVATPAAPGGLSVELTVDGRPVDDLRVLPALG</sequence>
<feature type="domain" description="Glycoside hydrolase 35 catalytic" evidence="3">
    <location>
        <begin position="18"/>
        <end position="109"/>
    </location>
</feature>
<keyword evidence="5" id="KW-1185">Reference proteome</keyword>
<dbReference type="EMBL" id="JBFAUK010000002">
    <property type="protein sequence ID" value="MEV5505575.1"/>
    <property type="molecule type" value="Genomic_DNA"/>
</dbReference>
<evidence type="ECO:0000256" key="1">
    <source>
        <dbReference type="ARBA" id="ARBA00009809"/>
    </source>
</evidence>
<reference evidence="4 5" key="1">
    <citation type="submission" date="2024-06" db="EMBL/GenBank/DDBJ databases">
        <title>The Natural Products Discovery Center: Release of the First 8490 Sequenced Strains for Exploring Actinobacteria Biosynthetic Diversity.</title>
        <authorList>
            <person name="Kalkreuter E."/>
            <person name="Kautsar S.A."/>
            <person name="Yang D."/>
            <person name="Bader C.D."/>
            <person name="Teijaro C.N."/>
            <person name="Fluegel L."/>
            <person name="Davis C.M."/>
            <person name="Simpson J.R."/>
            <person name="Lauterbach L."/>
            <person name="Steele A.D."/>
            <person name="Gui C."/>
            <person name="Meng S."/>
            <person name="Li G."/>
            <person name="Viehrig K."/>
            <person name="Ye F."/>
            <person name="Su P."/>
            <person name="Kiefer A.F."/>
            <person name="Nichols A."/>
            <person name="Cepeda A.J."/>
            <person name="Yan W."/>
            <person name="Fan B."/>
            <person name="Jiang Y."/>
            <person name="Adhikari A."/>
            <person name="Zheng C.-J."/>
            <person name="Schuster L."/>
            <person name="Cowan T.M."/>
            <person name="Smanski M.J."/>
            <person name="Chevrette M.G."/>
            <person name="De Carvalho L.P.S."/>
            <person name="Shen B."/>
        </authorList>
    </citation>
    <scope>NUCLEOTIDE SEQUENCE [LARGE SCALE GENOMIC DNA]</scope>
    <source>
        <strain evidence="4 5">NPDC052347</strain>
    </source>
</reference>
<comment type="similarity">
    <text evidence="1 2">Belongs to the glycosyl hydrolase 35 family.</text>
</comment>
<accession>A0ABV3JS11</accession>
<protein>
    <submittedName>
        <fullName evidence="4">Beta-galactosidase</fullName>
        <ecNumber evidence="4">3.2.1.23</ecNumber>
    </submittedName>
</protein>
<dbReference type="SUPFAM" id="SSF51445">
    <property type="entry name" value="(Trans)glycosidases"/>
    <property type="match status" value="1"/>
</dbReference>
<proteinExistence type="inferred from homology"/>
<organism evidence="4 5">
    <name type="scientific">Streptomyces orinoci</name>
    <name type="common">Streptoverticillium orinoci</name>
    <dbReference type="NCBI Taxonomy" id="67339"/>
    <lineage>
        <taxon>Bacteria</taxon>
        <taxon>Bacillati</taxon>
        <taxon>Actinomycetota</taxon>
        <taxon>Actinomycetes</taxon>
        <taxon>Kitasatosporales</taxon>
        <taxon>Streptomycetaceae</taxon>
        <taxon>Streptomyces</taxon>
    </lineage>
</organism>
<dbReference type="Gene3D" id="3.20.20.80">
    <property type="entry name" value="Glycosidases"/>
    <property type="match status" value="1"/>
</dbReference>
<comment type="caution">
    <text evidence="4">The sequence shown here is derived from an EMBL/GenBank/DDBJ whole genome shotgun (WGS) entry which is preliminary data.</text>
</comment>
<evidence type="ECO:0000256" key="2">
    <source>
        <dbReference type="RuleBase" id="RU003679"/>
    </source>
</evidence>
<dbReference type="EC" id="3.2.1.23" evidence="4"/>
<dbReference type="Proteomes" id="UP001552594">
    <property type="component" value="Unassembled WGS sequence"/>
</dbReference>
<dbReference type="InterPro" id="IPR017853">
    <property type="entry name" value="GH"/>
</dbReference>
<name>A0ABV3JS11_STRON</name>
<dbReference type="GO" id="GO:0004565">
    <property type="term" value="F:beta-galactosidase activity"/>
    <property type="evidence" value="ECO:0007669"/>
    <property type="project" value="UniProtKB-EC"/>
</dbReference>
<keyword evidence="4" id="KW-0326">Glycosidase</keyword>
<evidence type="ECO:0000313" key="5">
    <source>
        <dbReference type="Proteomes" id="UP001552594"/>
    </source>
</evidence>
<gene>
    <name evidence="4" type="ORF">AB0L16_03735</name>
</gene>
<evidence type="ECO:0000313" key="4">
    <source>
        <dbReference type="EMBL" id="MEV5505575.1"/>
    </source>
</evidence>
<dbReference type="InterPro" id="IPR001944">
    <property type="entry name" value="Glycoside_Hdrlase_35"/>
</dbReference>
<dbReference type="RefSeq" id="WP_109279372.1">
    <property type="nucleotide sequence ID" value="NZ_JBFAUK010000002.1"/>
</dbReference>
<dbReference type="PANTHER" id="PTHR23421">
    <property type="entry name" value="BETA-GALACTOSIDASE RELATED"/>
    <property type="match status" value="1"/>
</dbReference>
<dbReference type="InterPro" id="IPR031330">
    <property type="entry name" value="Gly_Hdrlase_35_cat"/>
</dbReference>
<keyword evidence="4" id="KW-0378">Hydrolase</keyword>
<dbReference type="Pfam" id="PF01301">
    <property type="entry name" value="Glyco_hydro_35"/>
    <property type="match status" value="1"/>
</dbReference>